<dbReference type="InterPro" id="IPR001119">
    <property type="entry name" value="SLH_dom"/>
</dbReference>
<keyword evidence="1" id="KW-0677">Repeat</keyword>
<dbReference type="CDD" id="cd00688">
    <property type="entry name" value="ISOPREN_C2_like"/>
    <property type="match status" value="1"/>
</dbReference>
<keyword evidence="4" id="KW-0808">Transferase</keyword>
<feature type="region of interest" description="Disordered" evidence="2">
    <location>
        <begin position="1086"/>
        <end position="1105"/>
    </location>
</feature>
<dbReference type="RefSeq" id="WP_090719953.1">
    <property type="nucleotide sequence ID" value="NZ_CBCSKY010000072.1"/>
</dbReference>
<evidence type="ECO:0000256" key="1">
    <source>
        <dbReference type="ARBA" id="ARBA00022737"/>
    </source>
</evidence>
<accession>A0A1G9GI11</accession>
<dbReference type="STRING" id="1174501.SAMN05216192_16513"/>
<gene>
    <name evidence="4" type="ORF">SAMN05216192_16513</name>
</gene>
<dbReference type="PROSITE" id="PS51272">
    <property type="entry name" value="SLH"/>
    <property type="match status" value="3"/>
</dbReference>
<dbReference type="InterPro" id="IPR051588">
    <property type="entry name" value="Cobalamin_Transport"/>
</dbReference>
<dbReference type="Gene3D" id="2.170.130.30">
    <property type="match status" value="3"/>
</dbReference>
<protein>
    <submittedName>
        <fullName evidence="4">Prenyltransferase and squalene oxidase repeat-containing protein</fullName>
    </submittedName>
</protein>
<dbReference type="Proteomes" id="UP000199050">
    <property type="component" value="Unassembled WGS sequence"/>
</dbReference>
<dbReference type="InterPro" id="IPR008930">
    <property type="entry name" value="Terpenoid_cyclase/PrenylTrfase"/>
</dbReference>
<dbReference type="OrthoDB" id="411361at2"/>
<sequence length="1743" mass="180321">MKKKFSARFWRLSLALLLVISIIGGAVVPSGQSYAAADASAVQGTEKVTDAVYAADASSSELSVTLEAAADNGQVTVKEATYKTAEYILGSGVTSEWQAIGLAQAGYTVPDGYVQALEQKVKAAGGSFSSVTDYARIVLAAKAAGADPENYAGTGSTAGYNLIEKIYNNTRISGQTLNAPVYALLALDSGNYTIPGDAKWSKTALLSEILSKQNADGGFTLSTGASDPDMTAMALTALAAHRNEPGVATAGQKAVAWLSAAQDSKGGYGDNSESAAQVIIGLSSFGFDPSGAEFTKAEGDLISRLLSFFTAGGGFAHNEGGNVNAYATEQGLQALVAYNLFSGGSNGKLYDFTKPAAQNPLVYVPLVIEGPQGTLGQGNAYAGNALEALEKVAAQNGLALTNPSGNYVTAIGNVAAGMFGGWDGWSYAVVRGGQWLYPDVGMKDFSLKGSDRIVVYYGGADTQLVESVTLSKAQPGEDEAFDVTVTQITWVWDNATFTSKPVTSKAAGVEVTIGSQKAVTDQNGIAAFKDGLAEGSYTLTVTGYAAGKAPALVRYTQAVTVVSGNAAAHLTVEGPEGTVAEGTLKAANALSALKKLTAAQDIPLQITDSAYGSYVSGIAGITNGTYDGYWNFVVYRGGEWIYPSVGMGDFELQQSDRVLVYFAGTGTQIVDSVTVTPQQPKPDEAFTVKVLQKQWVWNSATFTSDPVVSPAAGVQVTIGGTAVTTDSNGVAAFEQGLSAKIYTLAVTGYVKEAAPKVARYAESLKVAPGNVTASLAIEGPQGVMAEGKLEAFNAYDALQQLAASGSLSLQSTESAYGIFVWGIGGVENGTYNQQDYWAFAVLRGGEWISPDVGLNDFVLEPSDHVLVYYAGNNTQVVHSLAVSPSQPKTGEAFTVAVEQKKWVWNNTTFTMDPVVSPAAGVQVSIGGATVTTDEKGVASFNQGLAAGAYTLTVTGYVDGKTPNVARYTQALTVVSPTTVPQPATATISVTGDSLKGTILSSTTVTLNEGETAYSLLIRQLGSKVVSGGSGDSVYIRSIDGLAEMDRGKDSGWMYSVNGSYPQTSAGSYKLSSGDVLAWRYTTDGGADIGNPPGGPGSTGGTGAAGSGSLTGVTITADNTLPLNQAGQTTAVTGTVMAAAEAAALKQQLAANVVTMEQEVTPGAAASLKDSGGEVELQLPSGAVSGTVKISVRESSSNRTELVSGLYDFKPDGTKFLKTADLLIRIPVTAVNPANLALAWLDESTGNWIPVPASLDLKTGIMTGKVSHFTTYAVVDRSRFEPQQGKLASDITATAKAVAAAGELSDWQAIGLARTGHAVPAGYLNAVKEQLAASSGEFRKVTDYERLVLAVAAAGADPQNIGGYNLIEKIYNNGNMASQGSNGLIFGLIALDSGSYKVPADALWTRERLIAAILELQSKDGGFPLTAGGTDDVDLTAMAVTALSAHTGQAAVQAALDKAVTWLSGQQLDNGGYKVSGTENSESTAQVIIALSTAGIGPGDARFVKAKGGLLSHLASFRQADGSYAHIAGQQGNGLATEQALLALSAYSRFLTGESKLFSITPGAVSAVTFTDESQISAWALASVQEAFNQGLMKGVSETALVFAPKQKITRAEFAALLLRLTGETPADSPAAAVFSDVKAGSWYYGTVLKAKELGIISGVSDTAFNPNGYITRQDMAVMIMRAFKLESSGASAAFTDERLISSYALSAVRTVSQLGYMSGYNGSFDPAAAVTREMAAVVAVRLP</sequence>
<proteinExistence type="predicted"/>
<dbReference type="InterPro" id="IPR001330">
    <property type="entry name" value="Prenyltrans"/>
</dbReference>
<feature type="domain" description="SLH" evidence="3">
    <location>
        <begin position="1566"/>
        <end position="1629"/>
    </location>
</feature>
<dbReference type="EMBL" id="FNDX01000065">
    <property type="protein sequence ID" value="SDL00297.1"/>
    <property type="molecule type" value="Genomic_DNA"/>
</dbReference>
<dbReference type="Pfam" id="PF14478">
    <property type="entry name" value="DUF4430"/>
    <property type="match status" value="1"/>
</dbReference>
<reference evidence="5" key="1">
    <citation type="submission" date="2016-10" db="EMBL/GenBank/DDBJ databases">
        <authorList>
            <person name="Varghese N."/>
            <person name="Submissions S."/>
        </authorList>
    </citation>
    <scope>NUCLEOTIDE SEQUENCE [LARGE SCALE GENOMIC DNA]</scope>
    <source>
        <strain evidence="5">CGMCC 1.11012</strain>
    </source>
</reference>
<feature type="compositionally biased region" description="Gly residues" evidence="2">
    <location>
        <begin position="1095"/>
        <end position="1105"/>
    </location>
</feature>
<dbReference type="GO" id="GO:0016740">
    <property type="term" value="F:transferase activity"/>
    <property type="evidence" value="ECO:0007669"/>
    <property type="project" value="UniProtKB-KW"/>
</dbReference>
<feature type="domain" description="SLH" evidence="3">
    <location>
        <begin position="1630"/>
        <end position="1693"/>
    </location>
</feature>
<dbReference type="PANTHER" id="PTHR10559">
    <property type="entry name" value="TRANSCOBALAMIN-1/GASTRIC INTRINSIC FACTOR"/>
    <property type="match status" value="1"/>
</dbReference>
<organism evidence="4 5">
    <name type="scientific">Paenibacillus typhae</name>
    <dbReference type="NCBI Taxonomy" id="1174501"/>
    <lineage>
        <taxon>Bacteria</taxon>
        <taxon>Bacillati</taxon>
        <taxon>Bacillota</taxon>
        <taxon>Bacilli</taxon>
        <taxon>Bacillales</taxon>
        <taxon>Paenibacillaceae</taxon>
        <taxon>Paenibacillus</taxon>
    </lineage>
</organism>
<name>A0A1G9GI11_9BACL</name>
<evidence type="ECO:0000313" key="5">
    <source>
        <dbReference type="Proteomes" id="UP000199050"/>
    </source>
</evidence>
<dbReference type="PANTHER" id="PTHR10559:SF18">
    <property type="entry name" value="TRANSCOBALAMIN II"/>
    <property type="match status" value="1"/>
</dbReference>
<dbReference type="Pfam" id="PF00432">
    <property type="entry name" value="Prenyltrans"/>
    <property type="match status" value="1"/>
</dbReference>
<evidence type="ECO:0000313" key="4">
    <source>
        <dbReference type="EMBL" id="SDL00297.1"/>
    </source>
</evidence>
<dbReference type="InterPro" id="IPR027954">
    <property type="entry name" value="Transcobalamin-like_C"/>
</dbReference>
<evidence type="ECO:0000259" key="3">
    <source>
        <dbReference type="PROSITE" id="PS51272"/>
    </source>
</evidence>
<keyword evidence="5" id="KW-1185">Reference proteome</keyword>
<evidence type="ECO:0000256" key="2">
    <source>
        <dbReference type="SAM" id="MobiDB-lite"/>
    </source>
</evidence>
<dbReference type="SUPFAM" id="SSF48239">
    <property type="entry name" value="Terpenoid cyclases/Protein prenyltransferases"/>
    <property type="match status" value="2"/>
</dbReference>
<dbReference type="Pfam" id="PF00395">
    <property type="entry name" value="SLH"/>
    <property type="match status" value="3"/>
</dbReference>
<feature type="domain" description="SLH" evidence="3">
    <location>
        <begin position="1694"/>
        <end position="1743"/>
    </location>
</feature>
<dbReference type="Gene3D" id="1.50.10.20">
    <property type="match status" value="2"/>
</dbReference>